<name>A0ABW2ATE4_9MICO</name>
<sequence>MIRPESPIELSGPHAGGTYRFPPRIVDVDELLAFWTSVPISDEDCETFCANYKEYRDRQAGAASARYGEANPYPPAEKPSKKYADGVSPQVVEARRIWKEGRDLAVAEERKKDRTIYDVAARDLCRLRGLWENTWALSPDDRELLSRQMFVIGDGTQATLADFASRYGFENFGIAYNVKKRRAEEEAQRLARETAAATKDAAFWTKDSASYLGAINTNQVSQMNPY</sequence>
<accession>A0ABW2ATE4</accession>
<feature type="region of interest" description="Disordered" evidence="1">
    <location>
        <begin position="66"/>
        <end position="85"/>
    </location>
</feature>
<comment type="caution">
    <text evidence="2">The sequence shown here is derived from an EMBL/GenBank/DDBJ whole genome shotgun (WGS) entry which is preliminary data.</text>
</comment>
<protein>
    <submittedName>
        <fullName evidence="2">Uncharacterized protein</fullName>
    </submittedName>
</protein>
<evidence type="ECO:0000313" key="2">
    <source>
        <dbReference type="EMBL" id="MFC6714269.1"/>
    </source>
</evidence>
<proteinExistence type="predicted"/>
<dbReference type="EMBL" id="JBHSWJ010000002">
    <property type="protein sequence ID" value="MFC6714269.1"/>
    <property type="molecule type" value="Genomic_DNA"/>
</dbReference>
<dbReference type="RefSeq" id="WP_377822634.1">
    <property type="nucleotide sequence ID" value="NZ_JBHSWJ010000002.1"/>
</dbReference>
<evidence type="ECO:0000256" key="1">
    <source>
        <dbReference type="SAM" id="MobiDB-lite"/>
    </source>
</evidence>
<reference evidence="3" key="1">
    <citation type="journal article" date="2019" name="Int. J. Syst. Evol. Microbiol.">
        <title>The Global Catalogue of Microorganisms (GCM) 10K type strain sequencing project: providing services to taxonomists for standard genome sequencing and annotation.</title>
        <authorList>
            <consortium name="The Broad Institute Genomics Platform"/>
            <consortium name="The Broad Institute Genome Sequencing Center for Infectious Disease"/>
            <person name="Wu L."/>
            <person name="Ma J."/>
        </authorList>
    </citation>
    <scope>NUCLEOTIDE SEQUENCE [LARGE SCALE GENOMIC DNA]</scope>
    <source>
        <strain evidence="3">NBRC 106593</strain>
    </source>
</reference>
<organism evidence="2 3">
    <name type="scientific">Branchiibius cervicis</name>
    <dbReference type="NCBI Taxonomy" id="908252"/>
    <lineage>
        <taxon>Bacteria</taxon>
        <taxon>Bacillati</taxon>
        <taxon>Actinomycetota</taxon>
        <taxon>Actinomycetes</taxon>
        <taxon>Micrococcales</taxon>
        <taxon>Dermacoccaceae</taxon>
        <taxon>Branchiibius</taxon>
    </lineage>
</organism>
<evidence type="ECO:0000313" key="3">
    <source>
        <dbReference type="Proteomes" id="UP001596356"/>
    </source>
</evidence>
<gene>
    <name evidence="2" type="ORF">ACFQBT_10775</name>
</gene>
<keyword evidence="3" id="KW-1185">Reference proteome</keyword>
<dbReference type="Proteomes" id="UP001596356">
    <property type="component" value="Unassembled WGS sequence"/>
</dbReference>